<protein>
    <submittedName>
        <fullName evidence="2">Uncharacterized protein</fullName>
    </submittedName>
</protein>
<organism evidence="2 3">
    <name type="scientific">Brachionus plicatilis</name>
    <name type="common">Marine rotifer</name>
    <name type="synonym">Brachionus muelleri</name>
    <dbReference type="NCBI Taxonomy" id="10195"/>
    <lineage>
        <taxon>Eukaryota</taxon>
        <taxon>Metazoa</taxon>
        <taxon>Spiralia</taxon>
        <taxon>Gnathifera</taxon>
        <taxon>Rotifera</taxon>
        <taxon>Eurotatoria</taxon>
        <taxon>Monogononta</taxon>
        <taxon>Pseudotrocha</taxon>
        <taxon>Ploima</taxon>
        <taxon>Brachionidae</taxon>
        <taxon>Brachionus</taxon>
    </lineage>
</organism>
<evidence type="ECO:0000313" key="2">
    <source>
        <dbReference type="EMBL" id="RNA16705.1"/>
    </source>
</evidence>
<dbReference type="AlphaFoldDB" id="A0A3M7R0D0"/>
<feature type="transmembrane region" description="Helical" evidence="1">
    <location>
        <begin position="42"/>
        <end position="60"/>
    </location>
</feature>
<proteinExistence type="predicted"/>
<comment type="caution">
    <text evidence="2">The sequence shown here is derived from an EMBL/GenBank/DDBJ whole genome shotgun (WGS) entry which is preliminary data.</text>
</comment>
<keyword evidence="3" id="KW-1185">Reference proteome</keyword>
<sequence>MASMVLVPYGTNPNFDIVSRVMVTSLRLKKKETNSNFKKNCLWLTILIYKILCFVSFIAIRTNRIVHRNRFKRVIVLPMNPAKAIPKLSAILATAIENSLTFFGISIDI</sequence>
<name>A0A3M7R0D0_BRAPC</name>
<keyword evidence="1" id="KW-0812">Transmembrane</keyword>
<keyword evidence="1" id="KW-1133">Transmembrane helix</keyword>
<dbReference type="Proteomes" id="UP000276133">
    <property type="component" value="Unassembled WGS sequence"/>
</dbReference>
<evidence type="ECO:0000256" key="1">
    <source>
        <dbReference type="SAM" id="Phobius"/>
    </source>
</evidence>
<gene>
    <name evidence="2" type="ORF">BpHYR1_051623</name>
</gene>
<reference evidence="2 3" key="1">
    <citation type="journal article" date="2018" name="Sci. Rep.">
        <title>Genomic signatures of local adaptation to the degree of environmental predictability in rotifers.</title>
        <authorList>
            <person name="Franch-Gras L."/>
            <person name="Hahn C."/>
            <person name="Garcia-Roger E.M."/>
            <person name="Carmona M.J."/>
            <person name="Serra M."/>
            <person name="Gomez A."/>
        </authorList>
    </citation>
    <scope>NUCLEOTIDE SEQUENCE [LARGE SCALE GENOMIC DNA]</scope>
    <source>
        <strain evidence="2">HYR1</strain>
    </source>
</reference>
<accession>A0A3M7R0D0</accession>
<evidence type="ECO:0000313" key="3">
    <source>
        <dbReference type="Proteomes" id="UP000276133"/>
    </source>
</evidence>
<keyword evidence="1" id="KW-0472">Membrane</keyword>
<dbReference type="EMBL" id="REGN01004651">
    <property type="protein sequence ID" value="RNA16705.1"/>
    <property type="molecule type" value="Genomic_DNA"/>
</dbReference>